<evidence type="ECO:0000313" key="2">
    <source>
        <dbReference type="Proteomes" id="UP000198356"/>
    </source>
</evidence>
<evidence type="ECO:0008006" key="3">
    <source>
        <dbReference type="Google" id="ProtNLM"/>
    </source>
</evidence>
<accession>A0A239DPT6</accession>
<sequence length="127" mass="13463">MSKQILGTFQSRDVADSVKDALIVKGYPAADMIVMSNRQAPAPPEDAKLERDTEGEGGFVGLEEKVGKFVLGALNKRTTMEGNDTEGAGKEGALLAVTVDDDPEAVARVIALLESHHAADIEQSQPD</sequence>
<dbReference type="RefSeq" id="WP_089406864.1">
    <property type="nucleotide sequence ID" value="NZ_FZOU01000001.1"/>
</dbReference>
<dbReference type="EMBL" id="FZOU01000001">
    <property type="protein sequence ID" value="SNS34347.1"/>
    <property type="molecule type" value="Genomic_DNA"/>
</dbReference>
<dbReference type="Proteomes" id="UP000198356">
    <property type="component" value="Unassembled WGS sequence"/>
</dbReference>
<proteinExistence type="predicted"/>
<dbReference type="AlphaFoldDB" id="A0A239DPT6"/>
<gene>
    <name evidence="1" type="ORF">SAMN05421770_101585</name>
</gene>
<protein>
    <recommendedName>
        <fullName evidence="3">Heat induced stress protein YflT</fullName>
    </recommendedName>
</protein>
<organism evidence="1 2">
    <name type="scientific">Granulicella rosea</name>
    <dbReference type="NCBI Taxonomy" id="474952"/>
    <lineage>
        <taxon>Bacteria</taxon>
        <taxon>Pseudomonadati</taxon>
        <taxon>Acidobacteriota</taxon>
        <taxon>Terriglobia</taxon>
        <taxon>Terriglobales</taxon>
        <taxon>Acidobacteriaceae</taxon>
        <taxon>Granulicella</taxon>
    </lineage>
</organism>
<keyword evidence="2" id="KW-1185">Reference proteome</keyword>
<evidence type="ECO:0000313" key="1">
    <source>
        <dbReference type="EMBL" id="SNS34347.1"/>
    </source>
</evidence>
<dbReference type="OrthoDB" id="9864472at2"/>
<reference evidence="1 2" key="1">
    <citation type="submission" date="2017-06" db="EMBL/GenBank/DDBJ databases">
        <authorList>
            <person name="Kim H.J."/>
            <person name="Triplett B.A."/>
        </authorList>
    </citation>
    <scope>NUCLEOTIDE SEQUENCE [LARGE SCALE GENOMIC DNA]</scope>
    <source>
        <strain evidence="1 2">DSM 18704</strain>
    </source>
</reference>
<name>A0A239DPT6_9BACT</name>